<feature type="chain" id="PRO_5025506448" evidence="1">
    <location>
        <begin position="19"/>
        <end position="94"/>
    </location>
</feature>
<dbReference type="EMBL" id="MU004304">
    <property type="protein sequence ID" value="KAF2659743.1"/>
    <property type="molecule type" value="Genomic_DNA"/>
</dbReference>
<organism evidence="2 3">
    <name type="scientific">Lophiostoma macrostomum CBS 122681</name>
    <dbReference type="NCBI Taxonomy" id="1314788"/>
    <lineage>
        <taxon>Eukaryota</taxon>
        <taxon>Fungi</taxon>
        <taxon>Dikarya</taxon>
        <taxon>Ascomycota</taxon>
        <taxon>Pezizomycotina</taxon>
        <taxon>Dothideomycetes</taxon>
        <taxon>Pleosporomycetidae</taxon>
        <taxon>Pleosporales</taxon>
        <taxon>Lophiostomataceae</taxon>
        <taxon>Lophiostoma</taxon>
    </lineage>
</organism>
<gene>
    <name evidence="2" type="ORF">K491DRAFT_712289</name>
</gene>
<evidence type="ECO:0000313" key="2">
    <source>
        <dbReference type="EMBL" id="KAF2659743.1"/>
    </source>
</evidence>
<proteinExistence type="predicted"/>
<protein>
    <submittedName>
        <fullName evidence="2">Uncharacterized protein</fullName>
    </submittedName>
</protein>
<reference evidence="2" key="1">
    <citation type="journal article" date="2020" name="Stud. Mycol.">
        <title>101 Dothideomycetes genomes: a test case for predicting lifestyles and emergence of pathogens.</title>
        <authorList>
            <person name="Haridas S."/>
            <person name="Albert R."/>
            <person name="Binder M."/>
            <person name="Bloem J."/>
            <person name="Labutti K."/>
            <person name="Salamov A."/>
            <person name="Andreopoulos B."/>
            <person name="Baker S."/>
            <person name="Barry K."/>
            <person name="Bills G."/>
            <person name="Bluhm B."/>
            <person name="Cannon C."/>
            <person name="Castanera R."/>
            <person name="Culley D."/>
            <person name="Daum C."/>
            <person name="Ezra D."/>
            <person name="Gonzalez J."/>
            <person name="Henrissat B."/>
            <person name="Kuo A."/>
            <person name="Liang C."/>
            <person name="Lipzen A."/>
            <person name="Lutzoni F."/>
            <person name="Magnuson J."/>
            <person name="Mondo S."/>
            <person name="Nolan M."/>
            <person name="Ohm R."/>
            <person name="Pangilinan J."/>
            <person name="Park H.-J."/>
            <person name="Ramirez L."/>
            <person name="Alfaro M."/>
            <person name="Sun H."/>
            <person name="Tritt A."/>
            <person name="Yoshinaga Y."/>
            <person name="Zwiers L.-H."/>
            <person name="Turgeon B."/>
            <person name="Goodwin S."/>
            <person name="Spatafora J."/>
            <person name="Crous P."/>
            <person name="Grigoriev I."/>
        </authorList>
    </citation>
    <scope>NUCLEOTIDE SEQUENCE</scope>
    <source>
        <strain evidence="2">CBS 122681</strain>
    </source>
</reference>
<keyword evidence="3" id="KW-1185">Reference proteome</keyword>
<feature type="signal peptide" evidence="1">
    <location>
        <begin position="1"/>
        <end position="18"/>
    </location>
</feature>
<sequence length="94" mass="10583">MKLSLIFFVAGLVAFAAAAPHAEPVAQVGFEDCDICQTFYNKCASKCKGKNKKQCQKKCKCDDTPHSNPYVLRMDHLHLEHDSRSAFTFILEFV</sequence>
<keyword evidence="1" id="KW-0732">Signal</keyword>
<dbReference type="Proteomes" id="UP000799324">
    <property type="component" value="Unassembled WGS sequence"/>
</dbReference>
<evidence type="ECO:0000256" key="1">
    <source>
        <dbReference type="SAM" id="SignalP"/>
    </source>
</evidence>
<accession>A0A6A6TLA7</accession>
<evidence type="ECO:0000313" key="3">
    <source>
        <dbReference type="Proteomes" id="UP000799324"/>
    </source>
</evidence>
<name>A0A6A6TLA7_9PLEO</name>
<dbReference type="AlphaFoldDB" id="A0A6A6TLA7"/>